<evidence type="ECO:0000313" key="2">
    <source>
        <dbReference type="EMBL" id="PNP85093.1"/>
    </source>
</evidence>
<accession>A0A2K0WS18</accession>
<dbReference type="GO" id="GO:0009063">
    <property type="term" value="P:amino acid catabolic process"/>
    <property type="evidence" value="ECO:0007669"/>
    <property type="project" value="TreeGrafter"/>
</dbReference>
<dbReference type="InterPro" id="IPR036188">
    <property type="entry name" value="FAD/NAD-bd_sf"/>
</dbReference>
<reference evidence="2 3" key="1">
    <citation type="submission" date="2017-06" db="EMBL/GenBank/DDBJ databases">
        <title>Genome of Fusarium nygamai isolate CS10214.</title>
        <authorList>
            <person name="Gardiner D.M."/>
            <person name="Obanor F."/>
            <person name="Kazan K."/>
        </authorList>
    </citation>
    <scope>NUCLEOTIDE SEQUENCE [LARGE SCALE GENOMIC DNA]</scope>
    <source>
        <strain evidence="2 3">CS10214</strain>
    </source>
</reference>
<dbReference type="EMBL" id="MTQA01000033">
    <property type="protein sequence ID" value="PNP85093.1"/>
    <property type="molecule type" value="Genomic_DNA"/>
</dbReference>
<dbReference type="InterPro" id="IPR050281">
    <property type="entry name" value="Flavin_monoamine_oxidase"/>
</dbReference>
<proteinExistence type="predicted"/>
<dbReference type="SUPFAM" id="SSF51905">
    <property type="entry name" value="FAD/NAD(P)-binding domain"/>
    <property type="match status" value="1"/>
</dbReference>
<protein>
    <recommendedName>
        <fullName evidence="1">Amine oxidase domain-containing protein</fullName>
    </recommendedName>
</protein>
<comment type="caution">
    <text evidence="2">The sequence shown here is derived from an EMBL/GenBank/DDBJ whole genome shotgun (WGS) entry which is preliminary data.</text>
</comment>
<dbReference type="PANTHER" id="PTHR10742:SF342">
    <property type="entry name" value="AMINE OXIDASE"/>
    <property type="match status" value="1"/>
</dbReference>
<dbReference type="Gene3D" id="3.50.50.60">
    <property type="entry name" value="FAD/NAD(P)-binding domain"/>
    <property type="match status" value="2"/>
</dbReference>
<keyword evidence="3" id="KW-1185">Reference proteome</keyword>
<dbReference type="GO" id="GO:0001716">
    <property type="term" value="F:L-amino-acid oxidase activity"/>
    <property type="evidence" value="ECO:0007669"/>
    <property type="project" value="TreeGrafter"/>
</dbReference>
<dbReference type="Pfam" id="PF01593">
    <property type="entry name" value="Amino_oxidase"/>
    <property type="match status" value="1"/>
</dbReference>
<dbReference type="Proteomes" id="UP000236664">
    <property type="component" value="Unassembled WGS sequence"/>
</dbReference>
<organism evidence="2 3">
    <name type="scientific">Gibberella nygamai</name>
    <name type="common">Bean root rot disease fungus</name>
    <name type="synonym">Fusarium nygamai</name>
    <dbReference type="NCBI Taxonomy" id="42673"/>
    <lineage>
        <taxon>Eukaryota</taxon>
        <taxon>Fungi</taxon>
        <taxon>Dikarya</taxon>
        <taxon>Ascomycota</taxon>
        <taxon>Pezizomycotina</taxon>
        <taxon>Sordariomycetes</taxon>
        <taxon>Hypocreomycetidae</taxon>
        <taxon>Hypocreales</taxon>
        <taxon>Nectriaceae</taxon>
        <taxon>Fusarium</taxon>
        <taxon>Fusarium fujikuroi species complex</taxon>
    </lineage>
</organism>
<dbReference type="AlphaFoldDB" id="A0A2K0WS18"/>
<dbReference type="OrthoDB" id="7777654at2759"/>
<gene>
    <name evidence="2" type="ORF">FNYG_01618</name>
</gene>
<name>A0A2K0WS18_GIBNY</name>
<dbReference type="STRING" id="42673.A0A2K0WS18"/>
<dbReference type="Gene3D" id="1.10.405.10">
    <property type="entry name" value="Guanine Nucleotide Dissociation Inhibitor, domain 1"/>
    <property type="match status" value="1"/>
</dbReference>
<evidence type="ECO:0000259" key="1">
    <source>
        <dbReference type="Pfam" id="PF01593"/>
    </source>
</evidence>
<evidence type="ECO:0000313" key="3">
    <source>
        <dbReference type="Proteomes" id="UP000236664"/>
    </source>
</evidence>
<feature type="domain" description="Amine oxidase" evidence="1">
    <location>
        <begin position="152"/>
        <end position="451"/>
    </location>
</feature>
<dbReference type="PANTHER" id="PTHR10742">
    <property type="entry name" value="FLAVIN MONOAMINE OXIDASE"/>
    <property type="match status" value="1"/>
</dbReference>
<dbReference type="InterPro" id="IPR002937">
    <property type="entry name" value="Amino_oxidase"/>
</dbReference>
<sequence length="458" mass="50983">MIHLPPVQRKPSSSFDGPKSKCYISRLLRQAFSEGISKQLATRNLTHSHNLSPRKNGLYLDLATDEFLTCDIHSESTLPLLSYFIACKKQKTNGSRTLFQEVKSKIGDADRPIPDESEQLQDVLLALMKDGPGKPGEKIPGCPTVTIVGAGVSGLCAGYELKKAGFKVTILEASSRVGGRVKTFREPSFAHGLHGARAVPCAFPRITIYYTSYGETLTYDRFNDLLQAKDPKLLSLFPGLRDCEKGKTCDKLFTEAVGKVVDDFWDAYDEAKYDSYSLRSYLTDVAGWTEDAINLYDLGNAHVVFENGFIESFKDAFLSSNKGGEQAGMKQLQEGMDAVPNAFVSSERGDESLVDDIIYGARVTEIGIHEQSDPQIPLQAPVKVTYEVTANSLKKSITSDYLILAIPYTAQRTIAKSKPFVPMQEMAVRDVRYVEVTKILLQYKKRWWEEVSLKRVKA</sequence>